<evidence type="ECO:0000256" key="3">
    <source>
        <dbReference type="ARBA" id="ARBA00022853"/>
    </source>
</evidence>
<feature type="domain" description="DOT1" evidence="7">
    <location>
        <begin position="1"/>
        <end position="242"/>
    </location>
</feature>
<evidence type="ECO:0000256" key="2">
    <source>
        <dbReference type="ARBA" id="ARBA00020987"/>
    </source>
</evidence>
<gene>
    <name evidence="8" type="ORF">EP47_13195</name>
</gene>
<dbReference type="RefSeq" id="WP_035891274.1">
    <property type="nucleotide sequence ID" value="NZ_JNCF01000078.1"/>
</dbReference>
<dbReference type="Proteomes" id="UP000054422">
    <property type="component" value="Unassembled WGS sequence"/>
</dbReference>
<organism evidence="8 9">
    <name type="scientific">Legionella norrlandica</name>
    <dbReference type="NCBI Taxonomy" id="1498499"/>
    <lineage>
        <taxon>Bacteria</taxon>
        <taxon>Pseudomonadati</taxon>
        <taxon>Pseudomonadota</taxon>
        <taxon>Gammaproteobacteria</taxon>
        <taxon>Legionellales</taxon>
        <taxon>Legionellaceae</taxon>
        <taxon>Legionella</taxon>
    </lineage>
</organism>
<dbReference type="GO" id="GO:0032259">
    <property type="term" value="P:methylation"/>
    <property type="evidence" value="ECO:0007669"/>
    <property type="project" value="UniProtKB-KW"/>
</dbReference>
<dbReference type="PANTHER" id="PTHR21451:SF19">
    <property type="entry name" value="ACTIVATED IN BLOCKED UNFOLDED PROTEIN RESPONSE"/>
    <property type="match status" value="1"/>
</dbReference>
<comment type="caution">
    <text evidence="8">The sequence shown here is derived from an EMBL/GenBank/DDBJ whole genome shotgun (WGS) entry which is preliminary data.</text>
</comment>
<dbReference type="InterPro" id="IPR029063">
    <property type="entry name" value="SAM-dependent_MTases_sf"/>
</dbReference>
<dbReference type="EC" id="2.1.1.360" evidence="1"/>
<dbReference type="Gene3D" id="3.40.50.150">
    <property type="entry name" value="Vaccinia Virus protein VP39"/>
    <property type="match status" value="1"/>
</dbReference>
<sequence length="242" mass="27432">MANAVLDLAFSKTGFLCLLLLVIIFLLNVQKARKKIHIKQWQKSLNLTHHAQVFEQLYFDTNGFLLSQRARENKDAIDYVYGEIEFLPFIALLSLTHIDSNTVFYDLGSGTGKAVIACGMVYPVRKSVGIELFPELHQKACEQLKKLATIEGYIEQSRKISFILGDFLTVDLSEATLLFINSTTLFGPTWEKLSARLDELPHLKTVITTSKALLPGHFKLISRTRVQMSWGVVFAFIHVRKN</sequence>
<feature type="transmembrane region" description="Helical" evidence="6">
    <location>
        <begin position="12"/>
        <end position="29"/>
    </location>
</feature>
<dbReference type="SUPFAM" id="SSF53335">
    <property type="entry name" value="S-adenosyl-L-methionine-dependent methyltransferases"/>
    <property type="match status" value="1"/>
</dbReference>
<dbReference type="GO" id="GO:0051726">
    <property type="term" value="P:regulation of cell cycle"/>
    <property type="evidence" value="ECO:0007669"/>
    <property type="project" value="InterPro"/>
</dbReference>
<keyword evidence="8" id="KW-0489">Methyltransferase</keyword>
<protein>
    <recommendedName>
        <fullName evidence="2">Histone-lysine N-methyltransferase, H3 lysine-79 specific</fullName>
        <ecNumber evidence="1">2.1.1.360</ecNumber>
    </recommendedName>
    <alternativeName>
        <fullName evidence="4">Histone H3-K79 methyltransferase</fullName>
    </alternativeName>
</protein>
<evidence type="ECO:0000256" key="5">
    <source>
        <dbReference type="ARBA" id="ARBA00047770"/>
    </source>
</evidence>
<reference evidence="8 9" key="1">
    <citation type="submission" date="2014-05" db="EMBL/GenBank/DDBJ databases">
        <authorList>
            <person name="Rizzardi K."/>
            <person name="Winiecka-Krusnell J."/>
            <person name="Ramliden M."/>
            <person name="Alm E."/>
            <person name="Andersson S."/>
            <person name="Byfors S."/>
        </authorList>
    </citation>
    <scope>NUCLEOTIDE SEQUENCE [LARGE SCALE GENOMIC DNA]</scope>
    <source>
        <strain evidence="8 9">LEGN</strain>
    </source>
</reference>
<evidence type="ECO:0000256" key="6">
    <source>
        <dbReference type="SAM" id="Phobius"/>
    </source>
</evidence>
<evidence type="ECO:0000256" key="4">
    <source>
        <dbReference type="ARBA" id="ARBA00029821"/>
    </source>
</evidence>
<evidence type="ECO:0000313" key="8">
    <source>
        <dbReference type="EMBL" id="KGP62338.1"/>
    </source>
</evidence>
<dbReference type="PANTHER" id="PTHR21451">
    <property type="entry name" value="HISTONE H3 METHYLTRANSFERASE"/>
    <property type="match status" value="1"/>
</dbReference>
<keyword evidence="6" id="KW-0812">Transmembrane</keyword>
<dbReference type="STRING" id="1498499.EP47_13195"/>
<dbReference type="InterPro" id="IPR030445">
    <property type="entry name" value="H3-K79_meTrfase"/>
</dbReference>
<keyword evidence="6" id="KW-0472">Membrane</keyword>
<evidence type="ECO:0000313" key="9">
    <source>
        <dbReference type="Proteomes" id="UP000054422"/>
    </source>
</evidence>
<dbReference type="GO" id="GO:0140956">
    <property type="term" value="F:histone H3K79 trimethyltransferase activity"/>
    <property type="evidence" value="ECO:0007669"/>
    <property type="project" value="UniProtKB-EC"/>
</dbReference>
<dbReference type="AlphaFoldDB" id="A0A0A2T4I9"/>
<evidence type="ECO:0000259" key="7">
    <source>
        <dbReference type="PROSITE" id="PS51569"/>
    </source>
</evidence>
<keyword evidence="9" id="KW-1185">Reference proteome</keyword>
<dbReference type="Pfam" id="PF08123">
    <property type="entry name" value="DOT1"/>
    <property type="match status" value="1"/>
</dbReference>
<keyword evidence="3" id="KW-0156">Chromatin regulator</keyword>
<dbReference type="EMBL" id="JNCF01000078">
    <property type="protein sequence ID" value="KGP62338.1"/>
    <property type="molecule type" value="Genomic_DNA"/>
</dbReference>
<evidence type="ECO:0000256" key="1">
    <source>
        <dbReference type="ARBA" id="ARBA00012190"/>
    </source>
</evidence>
<dbReference type="InterPro" id="IPR025789">
    <property type="entry name" value="DOT1_dom"/>
</dbReference>
<keyword evidence="6" id="KW-1133">Transmembrane helix</keyword>
<accession>A0A0A2T4I9</accession>
<name>A0A0A2T4I9_9GAMM</name>
<dbReference type="PROSITE" id="PS51569">
    <property type="entry name" value="DOT1"/>
    <property type="match status" value="1"/>
</dbReference>
<comment type="catalytic activity">
    <reaction evidence="5">
        <text>L-lysyl(79)-[histone H3] + 3 S-adenosyl-L-methionine = N(6),N(6),N(6)-trimethyl-L-lysyl(79)-[histone H3] + 3 S-adenosyl-L-homocysteine + 3 H(+)</text>
        <dbReference type="Rhea" id="RHEA:60328"/>
        <dbReference type="Rhea" id="RHEA-COMP:15549"/>
        <dbReference type="Rhea" id="RHEA-COMP:15552"/>
        <dbReference type="ChEBI" id="CHEBI:15378"/>
        <dbReference type="ChEBI" id="CHEBI:29969"/>
        <dbReference type="ChEBI" id="CHEBI:57856"/>
        <dbReference type="ChEBI" id="CHEBI:59789"/>
        <dbReference type="ChEBI" id="CHEBI:61961"/>
        <dbReference type="EC" id="2.1.1.360"/>
    </reaction>
</comment>
<proteinExistence type="predicted"/>
<dbReference type="OrthoDB" id="5642812at2"/>
<keyword evidence="8" id="KW-0808">Transferase</keyword>